<evidence type="ECO:0000256" key="1">
    <source>
        <dbReference type="SAM" id="MobiDB-lite"/>
    </source>
</evidence>
<keyword evidence="2" id="KW-0472">Membrane</keyword>
<evidence type="ECO:0000256" key="2">
    <source>
        <dbReference type="SAM" id="Phobius"/>
    </source>
</evidence>
<dbReference type="Pfam" id="PF07811">
    <property type="entry name" value="TadE"/>
    <property type="match status" value="1"/>
</dbReference>
<dbReference type="AlphaFoldDB" id="A0A1G7SE91"/>
<keyword evidence="2" id="KW-1133">Transmembrane helix</keyword>
<keyword evidence="2" id="KW-0812">Transmembrane</keyword>
<evidence type="ECO:0000313" key="5">
    <source>
        <dbReference type="Proteomes" id="UP000198863"/>
    </source>
</evidence>
<dbReference type="InterPro" id="IPR012495">
    <property type="entry name" value="TadE-like_dom"/>
</dbReference>
<keyword evidence="5" id="KW-1185">Reference proteome</keyword>
<reference evidence="5" key="1">
    <citation type="submission" date="2016-10" db="EMBL/GenBank/DDBJ databases">
        <authorList>
            <person name="Varghese N."/>
            <person name="Submissions S."/>
        </authorList>
    </citation>
    <scope>NUCLEOTIDE SEQUENCE [LARGE SCALE GENOMIC DNA]</scope>
    <source>
        <strain evidence="5">DSM 44526</strain>
    </source>
</reference>
<proteinExistence type="predicted"/>
<name>A0A1G7SE91_9ACTN</name>
<dbReference type="Proteomes" id="UP000198863">
    <property type="component" value="Unassembled WGS sequence"/>
</dbReference>
<sequence length="144" mass="14686">MHGMTTNGSRAGTGTLDGRDRGSSSVEFALLFPVLVMVLLAGPQLGLWYFAHDAAEAAAAAGARAGSLDNAPGGAGQSAAEEYLASLGTGTITSYQIDEVRTATSVTVHVVAEVPNVIPLPGFVPVVDVSVARGLERFTTSETP</sequence>
<evidence type="ECO:0000313" key="4">
    <source>
        <dbReference type="EMBL" id="SDG21303.1"/>
    </source>
</evidence>
<feature type="domain" description="TadE-like" evidence="3">
    <location>
        <begin position="22"/>
        <end position="64"/>
    </location>
</feature>
<accession>A0A1G7SE91</accession>
<organism evidence="4 5">
    <name type="scientific">Klenkia brasiliensis</name>
    <dbReference type="NCBI Taxonomy" id="333142"/>
    <lineage>
        <taxon>Bacteria</taxon>
        <taxon>Bacillati</taxon>
        <taxon>Actinomycetota</taxon>
        <taxon>Actinomycetes</taxon>
        <taxon>Geodermatophilales</taxon>
        <taxon>Geodermatophilaceae</taxon>
        <taxon>Klenkia</taxon>
    </lineage>
</organism>
<feature type="region of interest" description="Disordered" evidence="1">
    <location>
        <begin position="1"/>
        <end position="21"/>
    </location>
</feature>
<feature type="transmembrane region" description="Helical" evidence="2">
    <location>
        <begin position="28"/>
        <end position="51"/>
    </location>
</feature>
<feature type="compositionally biased region" description="Polar residues" evidence="1">
    <location>
        <begin position="1"/>
        <end position="12"/>
    </location>
</feature>
<dbReference type="EMBL" id="FNCF01000003">
    <property type="protein sequence ID" value="SDG21303.1"/>
    <property type="molecule type" value="Genomic_DNA"/>
</dbReference>
<gene>
    <name evidence="4" type="ORF">SAMN05660324_1989</name>
</gene>
<evidence type="ECO:0000259" key="3">
    <source>
        <dbReference type="Pfam" id="PF07811"/>
    </source>
</evidence>
<protein>
    <submittedName>
        <fullName evidence="4">TadE-like protein</fullName>
    </submittedName>
</protein>